<dbReference type="RefSeq" id="WP_013842564.1">
    <property type="nucleotide sequence ID" value="NC_015589.1"/>
</dbReference>
<proteinExistence type="predicted"/>
<keyword evidence="1" id="KW-0255">Endonuclease</keyword>
<keyword evidence="1" id="KW-0378">Hydrolase</keyword>
<dbReference type="HOGENOM" id="CLU_1584236_0_0_9"/>
<dbReference type="Pfam" id="PF09195">
    <property type="entry name" value="Endonuc-BglII"/>
    <property type="match status" value="1"/>
</dbReference>
<reference evidence="2" key="1">
    <citation type="submission" date="2011-05" db="EMBL/GenBank/DDBJ databases">
        <title>Complete sequence of Desulfotomaculum ruminis DSM 2154.</title>
        <authorList>
            <person name="Lucas S."/>
            <person name="Copeland A."/>
            <person name="Lapidus A."/>
            <person name="Cheng J.-F."/>
            <person name="Goodwin L."/>
            <person name="Pitluck S."/>
            <person name="Lu M."/>
            <person name="Detter J.C."/>
            <person name="Han C."/>
            <person name="Tapia R."/>
            <person name="Land M."/>
            <person name="Hauser L."/>
            <person name="Kyrpides N."/>
            <person name="Ivanova N."/>
            <person name="Mikhailova N."/>
            <person name="Pagani I."/>
            <person name="Stams A.J.M."/>
            <person name="Plugge C.M."/>
            <person name="Muyzer G."/>
            <person name="Kuever J."/>
            <person name="Parshina S.N."/>
            <person name="Ivanova A.E."/>
            <person name="Nazina T.N."/>
            <person name="Brambilla E."/>
            <person name="Spring S."/>
            <person name="Klenk H.-P."/>
            <person name="Woyke T."/>
        </authorList>
    </citation>
    <scope>NUCLEOTIDE SEQUENCE [LARGE SCALE GENOMIC DNA]</scope>
    <source>
        <strain evidence="2">ATCC 23193 / DSM 2154 / NCIB 8452 / DL</strain>
    </source>
</reference>
<accession>F6DPW9</accession>
<reference evidence="1 2" key="2">
    <citation type="journal article" date="2012" name="Stand. Genomic Sci.">
        <title>Complete genome sequence of the sulfate-reducing firmicute Desulfotomaculum ruminis type strain (DL(T)).</title>
        <authorList>
            <person name="Spring S."/>
            <person name="Visser M."/>
            <person name="Lu M."/>
            <person name="Copeland A."/>
            <person name="Lapidus A."/>
            <person name="Lucas S."/>
            <person name="Cheng J.F."/>
            <person name="Han C."/>
            <person name="Tapia R."/>
            <person name="Goodwin L.A."/>
            <person name="Pitluck S."/>
            <person name="Ivanova N."/>
            <person name="Land M."/>
            <person name="Hauser L."/>
            <person name="Larimer F."/>
            <person name="Rohde M."/>
            <person name="Goker M."/>
            <person name="Detter J.C."/>
            <person name="Kyrpides N.C."/>
            <person name="Woyke T."/>
            <person name="Schaap P.J."/>
            <person name="Plugge C.M."/>
            <person name="Muyzer G."/>
            <person name="Kuever J."/>
            <person name="Pereira I.A."/>
            <person name="Parshina S.N."/>
            <person name="Bernier-Latmani R."/>
            <person name="Stams A.J."/>
            <person name="Klenk H.P."/>
        </authorList>
    </citation>
    <scope>NUCLEOTIDE SEQUENCE [LARGE SCALE GENOMIC DNA]</scope>
    <source>
        <strain evidence="2">ATCC 23193 / DSM 2154 / NCIB 8452 / DL</strain>
    </source>
</reference>
<dbReference type="OrthoDB" id="1786509at2"/>
<evidence type="ECO:0000313" key="2">
    <source>
        <dbReference type="Proteomes" id="UP000009234"/>
    </source>
</evidence>
<dbReference type="GO" id="GO:0000287">
    <property type="term" value="F:magnesium ion binding"/>
    <property type="evidence" value="ECO:0007669"/>
    <property type="project" value="InterPro"/>
</dbReference>
<keyword evidence="2" id="KW-1185">Reference proteome</keyword>
<dbReference type="Gene3D" id="3.40.91.20">
    <property type="match status" value="1"/>
</dbReference>
<name>F6DPW9_DESRL</name>
<protein>
    <submittedName>
        <fullName evidence="1">Restriction endonuclease BglII</fullName>
    </submittedName>
</protein>
<dbReference type="InterPro" id="IPR015278">
    <property type="entry name" value="BglII-like"/>
</dbReference>
<dbReference type="Proteomes" id="UP000009234">
    <property type="component" value="Chromosome"/>
</dbReference>
<dbReference type="GO" id="GO:0003677">
    <property type="term" value="F:DNA binding"/>
    <property type="evidence" value="ECO:0007669"/>
    <property type="project" value="InterPro"/>
</dbReference>
<organism evidence="1 2">
    <name type="scientific">Desulforamulus ruminis (strain ATCC 23193 / DSM 2154 / NCIMB 8452 / DL)</name>
    <name type="common">Desulfotomaculum ruminis</name>
    <dbReference type="NCBI Taxonomy" id="696281"/>
    <lineage>
        <taxon>Bacteria</taxon>
        <taxon>Bacillati</taxon>
        <taxon>Bacillota</taxon>
        <taxon>Clostridia</taxon>
        <taxon>Eubacteriales</taxon>
        <taxon>Peptococcaceae</taxon>
        <taxon>Desulforamulus</taxon>
    </lineage>
</organism>
<dbReference type="GO" id="GO:0009307">
    <property type="term" value="P:DNA restriction-modification system"/>
    <property type="evidence" value="ECO:0007669"/>
    <property type="project" value="InterPro"/>
</dbReference>
<keyword evidence="1" id="KW-0540">Nuclease</keyword>
<gene>
    <name evidence="1" type="ordered locus">Desru_2581</name>
</gene>
<dbReference type="AlphaFoldDB" id="F6DPW9"/>
<dbReference type="SUPFAM" id="SSF52980">
    <property type="entry name" value="Restriction endonuclease-like"/>
    <property type="match status" value="1"/>
</dbReference>
<evidence type="ECO:0000313" key="1">
    <source>
        <dbReference type="EMBL" id="AEG60808.1"/>
    </source>
</evidence>
<dbReference type="eggNOG" id="ENOG5032YAA">
    <property type="taxonomic scope" value="Bacteria"/>
</dbReference>
<sequence length="169" mass="19751">MRLTLVKNSYRQAHELLNARPAIKEEIERGLLSPELSPPTLSRVNFNDLLKQWLVRGGWQHHPTLFYEPVNPLDKIEFIKERVGLEIGFRHSSLIGHNLIKFQFSSAHFQDPIDVGVLITTTRNFQKWIRGDHHHNWSGSMNFEKVERYLRHFTATITMPIYLIGIDIA</sequence>
<dbReference type="InterPro" id="IPR011338">
    <property type="entry name" value="BamHI/BglII/BstY"/>
</dbReference>
<dbReference type="GO" id="GO:0009036">
    <property type="term" value="F:type II site-specific deoxyribonuclease activity"/>
    <property type="evidence" value="ECO:0007669"/>
    <property type="project" value="InterPro"/>
</dbReference>
<dbReference type="EMBL" id="CP002780">
    <property type="protein sequence ID" value="AEG60808.1"/>
    <property type="molecule type" value="Genomic_DNA"/>
</dbReference>
<dbReference type="STRING" id="696281.Desru_2581"/>
<dbReference type="KEGG" id="dru:Desru_2581"/>
<dbReference type="InterPro" id="IPR011335">
    <property type="entry name" value="Restrct_endonuc-II-like"/>
</dbReference>